<dbReference type="Gene3D" id="2.30.30.830">
    <property type="match status" value="1"/>
</dbReference>
<evidence type="ECO:0000256" key="2">
    <source>
        <dbReference type="ARBA" id="ARBA00022448"/>
    </source>
</evidence>
<evidence type="ECO:0000256" key="4">
    <source>
        <dbReference type="ARBA" id="ARBA00022519"/>
    </source>
</evidence>
<name>A0A2X1CJH9_BREDI</name>
<evidence type="ECO:0000256" key="6">
    <source>
        <dbReference type="ARBA" id="ARBA00022927"/>
    </source>
</evidence>
<evidence type="ECO:0000256" key="3">
    <source>
        <dbReference type="ARBA" id="ARBA00022475"/>
    </source>
</evidence>
<keyword evidence="3" id="KW-1003">Cell membrane</keyword>
<dbReference type="InterPro" id="IPR036034">
    <property type="entry name" value="PDZ_sf"/>
</dbReference>
<dbReference type="Proteomes" id="UP000250358">
    <property type="component" value="Unassembled WGS sequence"/>
</dbReference>
<dbReference type="GO" id="GO:0015031">
    <property type="term" value="P:protein transport"/>
    <property type="evidence" value="ECO:0007669"/>
    <property type="project" value="UniProtKB-KW"/>
</dbReference>
<keyword evidence="6" id="KW-0653">Protein transport</keyword>
<keyword evidence="7" id="KW-1133">Transmembrane helix</keyword>
<evidence type="ECO:0000313" key="11">
    <source>
        <dbReference type="Proteomes" id="UP000250358"/>
    </source>
</evidence>
<dbReference type="EMBL" id="UAQM01000049">
    <property type="protein sequence ID" value="SPU46756.1"/>
    <property type="molecule type" value="Genomic_DNA"/>
</dbReference>
<organism evidence="10 11">
    <name type="scientific">Brevundimonas diminuta</name>
    <name type="common">Pseudomonas diminuta</name>
    <dbReference type="NCBI Taxonomy" id="293"/>
    <lineage>
        <taxon>Bacteria</taxon>
        <taxon>Pseudomonadati</taxon>
        <taxon>Pseudomonadota</taxon>
        <taxon>Alphaproteobacteria</taxon>
        <taxon>Caulobacterales</taxon>
        <taxon>Caulobacteraceae</taxon>
        <taxon>Brevundimonas</taxon>
    </lineage>
</organism>
<sequence length="285" mass="29104">MSSLLAGLRKLSAVSWGKGGLSLRRLSLRRPPLRRVVEAALILLLLVQAGRLVWLFTAPMPQTTQARSLPEVELGVLSRFDAFFRNGGGGAEAAPSDGGGLSLFGVRADGAGGGSAIIGLPDGRQVSVGAGEEVELGLTLNAVAPDHVMLSRGGAPFRLDFPDMTSGVAPTAPVAAAQPAVSAPEPAPAEGVVVDPQRLIAQAGLRPRIQGLGIKGLTVSASGDGGELRNAGLRSGDVILSVNGAALNSPQALAALRGQLADAPSAQIQFERDGQVRSTTVRTRP</sequence>
<evidence type="ECO:0000256" key="7">
    <source>
        <dbReference type="ARBA" id="ARBA00022989"/>
    </source>
</evidence>
<dbReference type="PROSITE" id="PS50106">
    <property type="entry name" value="PDZ"/>
    <property type="match status" value="1"/>
</dbReference>
<evidence type="ECO:0000256" key="1">
    <source>
        <dbReference type="ARBA" id="ARBA00004533"/>
    </source>
</evidence>
<comment type="subcellular location">
    <subcellularLocation>
        <location evidence="1">Cell inner membrane</location>
    </subcellularLocation>
</comment>
<dbReference type="Gene3D" id="2.30.42.10">
    <property type="match status" value="1"/>
</dbReference>
<keyword evidence="5" id="KW-0812">Transmembrane</keyword>
<reference evidence="10 11" key="1">
    <citation type="submission" date="2018-06" db="EMBL/GenBank/DDBJ databases">
        <authorList>
            <consortium name="Pathogen Informatics"/>
            <person name="Doyle S."/>
        </authorList>
    </citation>
    <scope>NUCLEOTIDE SEQUENCE [LARGE SCALE GENOMIC DNA]</scope>
    <source>
        <strain evidence="10 11">NCTC11165</strain>
    </source>
</reference>
<dbReference type="Pfam" id="PF11356">
    <property type="entry name" value="T2SSC"/>
    <property type="match status" value="1"/>
</dbReference>
<gene>
    <name evidence="10" type="primary">epsC</name>
    <name evidence="10" type="ORF">NCTC11165_03101</name>
</gene>
<keyword evidence="2" id="KW-0813">Transport</keyword>
<dbReference type="SUPFAM" id="SSF50156">
    <property type="entry name" value="PDZ domain-like"/>
    <property type="match status" value="1"/>
</dbReference>
<keyword evidence="4" id="KW-0997">Cell inner membrane</keyword>
<evidence type="ECO:0000313" key="10">
    <source>
        <dbReference type="EMBL" id="SPU46756.1"/>
    </source>
</evidence>
<protein>
    <submittedName>
        <fullName evidence="10">Cholera toxin secretion protein epsC</fullName>
    </submittedName>
</protein>
<dbReference type="AlphaFoldDB" id="A0A2X1CJH9"/>
<evidence type="ECO:0000256" key="8">
    <source>
        <dbReference type="ARBA" id="ARBA00023136"/>
    </source>
</evidence>
<proteinExistence type="predicted"/>
<evidence type="ECO:0000256" key="5">
    <source>
        <dbReference type="ARBA" id="ARBA00022692"/>
    </source>
</evidence>
<dbReference type="GO" id="GO:0005886">
    <property type="term" value="C:plasma membrane"/>
    <property type="evidence" value="ECO:0007669"/>
    <property type="project" value="UniProtKB-SubCell"/>
</dbReference>
<dbReference type="InterPro" id="IPR024961">
    <property type="entry name" value="T2SS_GspC_N"/>
</dbReference>
<keyword evidence="8" id="KW-0472">Membrane</keyword>
<dbReference type="InterPro" id="IPR001478">
    <property type="entry name" value="PDZ"/>
</dbReference>
<evidence type="ECO:0000259" key="9">
    <source>
        <dbReference type="PROSITE" id="PS50106"/>
    </source>
</evidence>
<feature type="domain" description="PDZ" evidence="9">
    <location>
        <begin position="211"/>
        <end position="257"/>
    </location>
</feature>
<accession>A0A2X1CJH9</accession>